<dbReference type="NCBIfam" id="TIGR00042">
    <property type="entry name" value="RdgB/HAM1 family non-canonical purine NTP pyrophosphatase"/>
    <property type="match status" value="1"/>
</dbReference>
<dbReference type="InterPro" id="IPR020922">
    <property type="entry name" value="dITP/XTP_pyrophosphatase"/>
</dbReference>
<dbReference type="GO" id="GO:0000166">
    <property type="term" value="F:nucleotide binding"/>
    <property type="evidence" value="ECO:0007669"/>
    <property type="project" value="UniProtKB-KW"/>
</dbReference>
<comment type="subunit">
    <text evidence="2 10">Homodimer.</text>
</comment>
<evidence type="ECO:0000313" key="12">
    <source>
        <dbReference type="EMBL" id="QLL78231.1"/>
    </source>
</evidence>
<dbReference type="NCBIfam" id="NF011397">
    <property type="entry name" value="PRK14822.1"/>
    <property type="match status" value="1"/>
</dbReference>
<comment type="catalytic activity">
    <reaction evidence="10">
        <text>ITP + H2O = IMP + diphosphate + H(+)</text>
        <dbReference type="Rhea" id="RHEA:29399"/>
        <dbReference type="ChEBI" id="CHEBI:15377"/>
        <dbReference type="ChEBI" id="CHEBI:15378"/>
        <dbReference type="ChEBI" id="CHEBI:33019"/>
        <dbReference type="ChEBI" id="CHEBI:58053"/>
        <dbReference type="ChEBI" id="CHEBI:61402"/>
        <dbReference type="EC" id="3.6.1.66"/>
    </reaction>
</comment>
<comment type="cofactor">
    <cofactor evidence="10">
        <name>Mg(2+)</name>
        <dbReference type="ChEBI" id="CHEBI:18420"/>
    </cofactor>
    <text evidence="10">Binds 1 Mg(2+) ion per subunit.</text>
</comment>
<keyword evidence="4 10" id="KW-0547">Nucleotide-binding</keyword>
<feature type="binding site" evidence="10">
    <location>
        <begin position="180"/>
        <end position="181"/>
    </location>
    <ligand>
        <name>substrate</name>
    </ligand>
</feature>
<evidence type="ECO:0000256" key="2">
    <source>
        <dbReference type="ARBA" id="ARBA00011738"/>
    </source>
</evidence>
<reference evidence="12 13" key="1">
    <citation type="submission" date="2020-01" db="EMBL/GenBank/DDBJ databases">
        <title>Complete and circular genome sequences of six lactobacillus isolates from horses.</title>
        <authorList>
            <person name="Hassan H.M."/>
        </authorList>
    </citation>
    <scope>NUCLEOTIDE SEQUENCE [LARGE SCALE GENOMIC DNA]</scope>
    <source>
        <strain evidence="12 13">1A</strain>
    </source>
</reference>
<dbReference type="FunFam" id="3.90.950.10:FF:000001">
    <property type="entry name" value="dITP/XTP pyrophosphatase"/>
    <property type="match status" value="1"/>
</dbReference>
<dbReference type="RefSeq" id="WP_180848510.1">
    <property type="nucleotide sequence ID" value="NZ_CP047418.1"/>
</dbReference>
<evidence type="ECO:0000256" key="3">
    <source>
        <dbReference type="ARBA" id="ARBA00022723"/>
    </source>
</evidence>
<protein>
    <recommendedName>
        <fullName evidence="10">dITP/XTP pyrophosphatase</fullName>
        <ecNumber evidence="10">3.6.1.66</ecNumber>
    </recommendedName>
    <alternativeName>
        <fullName evidence="10">Non-canonical purine NTP pyrophosphatase</fullName>
    </alternativeName>
    <alternativeName>
        <fullName evidence="10">Non-standard purine NTP pyrophosphatase</fullName>
    </alternativeName>
    <alternativeName>
        <fullName evidence="10">Nucleoside-triphosphate diphosphatase</fullName>
    </alternativeName>
    <alternativeName>
        <fullName evidence="10">Nucleoside-triphosphate pyrophosphatase</fullName>
        <shortName evidence="10">NTPase</shortName>
    </alternativeName>
</protein>
<accession>A0A7H9EKZ1</accession>
<dbReference type="SUPFAM" id="SSF52972">
    <property type="entry name" value="ITPase-like"/>
    <property type="match status" value="1"/>
</dbReference>
<dbReference type="InterPro" id="IPR029001">
    <property type="entry name" value="ITPase-like_fam"/>
</dbReference>
<comment type="similarity">
    <text evidence="1 10 11">Belongs to the HAM1 NTPase family.</text>
</comment>
<evidence type="ECO:0000256" key="11">
    <source>
        <dbReference type="RuleBase" id="RU003781"/>
    </source>
</evidence>
<dbReference type="GO" id="GO:0036222">
    <property type="term" value="F:XTP diphosphatase activity"/>
    <property type="evidence" value="ECO:0007669"/>
    <property type="project" value="UniProtKB-UniRule"/>
</dbReference>
<feature type="binding site" evidence="10">
    <location>
        <position position="70"/>
    </location>
    <ligand>
        <name>Mg(2+)</name>
        <dbReference type="ChEBI" id="CHEBI:18420"/>
    </ligand>
</feature>
<evidence type="ECO:0000313" key="13">
    <source>
        <dbReference type="Proteomes" id="UP000510886"/>
    </source>
</evidence>
<dbReference type="HAMAP" id="MF_01405">
    <property type="entry name" value="Non_canon_purine_NTPase"/>
    <property type="match status" value="1"/>
</dbReference>
<feature type="binding site" evidence="10">
    <location>
        <position position="41"/>
    </location>
    <ligand>
        <name>Mg(2+)</name>
        <dbReference type="ChEBI" id="CHEBI:18420"/>
    </ligand>
</feature>
<comment type="catalytic activity">
    <reaction evidence="8 10">
        <text>dITP + H2O = dIMP + diphosphate + H(+)</text>
        <dbReference type="Rhea" id="RHEA:28342"/>
        <dbReference type="ChEBI" id="CHEBI:15377"/>
        <dbReference type="ChEBI" id="CHEBI:15378"/>
        <dbReference type="ChEBI" id="CHEBI:33019"/>
        <dbReference type="ChEBI" id="CHEBI:61194"/>
        <dbReference type="ChEBI" id="CHEBI:61382"/>
        <dbReference type="EC" id="3.6.1.66"/>
    </reaction>
</comment>
<dbReference type="GO" id="GO:0009146">
    <property type="term" value="P:purine nucleoside triphosphate catabolic process"/>
    <property type="evidence" value="ECO:0007669"/>
    <property type="project" value="UniProtKB-UniRule"/>
</dbReference>
<evidence type="ECO:0000256" key="10">
    <source>
        <dbReference type="HAMAP-Rule" id="MF_01405"/>
    </source>
</evidence>
<comment type="function">
    <text evidence="10">Pyrophosphatase that catalyzes the hydrolysis of nucleoside triphosphates to their monophosphate derivatives, with a high preference for the non-canonical purine nucleotides XTP (xanthosine triphosphate), dITP (deoxyinosine triphosphate) and ITP. Seems to function as a house-cleaning enzyme that removes non-canonical purine nucleotides from the nucleotide pool, thus preventing their incorporation into DNA/RNA and avoiding chromosomal lesions.</text>
</comment>
<dbReference type="GO" id="GO:0005829">
    <property type="term" value="C:cytosol"/>
    <property type="evidence" value="ECO:0007669"/>
    <property type="project" value="TreeGrafter"/>
</dbReference>
<evidence type="ECO:0000256" key="7">
    <source>
        <dbReference type="ARBA" id="ARBA00023080"/>
    </source>
</evidence>
<gene>
    <name evidence="12" type="ORF">GTO87_06210</name>
</gene>
<evidence type="ECO:0000256" key="4">
    <source>
        <dbReference type="ARBA" id="ARBA00022741"/>
    </source>
</evidence>
<dbReference type="AlphaFoldDB" id="A0A7H9EKZ1"/>
<dbReference type="EC" id="3.6.1.66" evidence="10"/>
<evidence type="ECO:0000256" key="5">
    <source>
        <dbReference type="ARBA" id="ARBA00022801"/>
    </source>
</evidence>
<dbReference type="EMBL" id="CP047418">
    <property type="protein sequence ID" value="QLL78231.1"/>
    <property type="molecule type" value="Genomic_DNA"/>
</dbReference>
<evidence type="ECO:0000256" key="1">
    <source>
        <dbReference type="ARBA" id="ARBA00008023"/>
    </source>
</evidence>
<dbReference type="GO" id="GO:0035870">
    <property type="term" value="F:dITP diphosphatase activity"/>
    <property type="evidence" value="ECO:0007669"/>
    <property type="project" value="UniProtKB-UniRule"/>
</dbReference>
<dbReference type="GO" id="GO:0036220">
    <property type="term" value="F:ITP diphosphatase activity"/>
    <property type="evidence" value="ECO:0007669"/>
    <property type="project" value="UniProtKB-UniRule"/>
</dbReference>
<feature type="binding site" evidence="10">
    <location>
        <position position="71"/>
    </location>
    <ligand>
        <name>substrate</name>
    </ligand>
</feature>
<name>A0A7H9EKZ1_9LACO</name>
<feature type="binding site" evidence="10">
    <location>
        <begin position="152"/>
        <end position="155"/>
    </location>
    <ligand>
        <name>substrate</name>
    </ligand>
</feature>
<dbReference type="Proteomes" id="UP000510886">
    <property type="component" value="Chromosome"/>
</dbReference>
<feature type="binding site" evidence="10">
    <location>
        <position position="175"/>
    </location>
    <ligand>
        <name>substrate</name>
    </ligand>
</feature>
<proteinExistence type="inferred from homology"/>
<feature type="active site" description="Proton acceptor" evidence="10">
    <location>
        <position position="70"/>
    </location>
</feature>
<sequence>MDKILIATKNAGKAREFARLFAPKQIEVMTLLDLEDVPPIEENGQTFTENALIKAQTISNYLHIPVLADDSGLVVDALDGEPGIYSARYAGDHDDAANNRKLLNKLADVAPADRTAHFHCSIVVVQEGKEPLIATGDAYGQILMAPRGKDGFGYDPLFYYPAKDKTFAEMTASEKNTVSHRGLALQKLLQDFDQWWQ</sequence>
<dbReference type="PANTHER" id="PTHR11067:SF9">
    <property type="entry name" value="INOSINE TRIPHOSPHATE PYROPHOSPHATASE"/>
    <property type="match status" value="1"/>
</dbReference>
<evidence type="ECO:0000256" key="8">
    <source>
        <dbReference type="ARBA" id="ARBA00051875"/>
    </source>
</evidence>
<keyword evidence="5 10" id="KW-0378">Hydrolase</keyword>
<dbReference type="PANTHER" id="PTHR11067">
    <property type="entry name" value="INOSINE TRIPHOSPHATE PYROPHOSPHATASE/HAM1 PROTEIN"/>
    <property type="match status" value="1"/>
</dbReference>
<comment type="catalytic activity">
    <reaction evidence="9 10">
        <text>XTP + H2O = XMP + diphosphate + H(+)</text>
        <dbReference type="Rhea" id="RHEA:28610"/>
        <dbReference type="ChEBI" id="CHEBI:15377"/>
        <dbReference type="ChEBI" id="CHEBI:15378"/>
        <dbReference type="ChEBI" id="CHEBI:33019"/>
        <dbReference type="ChEBI" id="CHEBI:57464"/>
        <dbReference type="ChEBI" id="CHEBI:61314"/>
        <dbReference type="EC" id="3.6.1.66"/>
    </reaction>
</comment>
<dbReference type="GO" id="GO:0046872">
    <property type="term" value="F:metal ion binding"/>
    <property type="evidence" value="ECO:0007669"/>
    <property type="project" value="UniProtKB-KW"/>
</dbReference>
<keyword evidence="3 10" id="KW-0479">Metal-binding</keyword>
<dbReference type="Pfam" id="PF01725">
    <property type="entry name" value="Ham1p_like"/>
    <property type="match status" value="1"/>
</dbReference>
<organism evidence="12 13">
    <name type="scientific">Ligilactobacillus saerimneri</name>
    <dbReference type="NCBI Taxonomy" id="228229"/>
    <lineage>
        <taxon>Bacteria</taxon>
        <taxon>Bacillati</taxon>
        <taxon>Bacillota</taxon>
        <taxon>Bacilli</taxon>
        <taxon>Lactobacillales</taxon>
        <taxon>Lactobacillaceae</taxon>
        <taxon>Ligilactobacillus</taxon>
    </lineage>
</organism>
<evidence type="ECO:0000256" key="9">
    <source>
        <dbReference type="ARBA" id="ARBA00052017"/>
    </source>
</evidence>
<dbReference type="CDD" id="cd00515">
    <property type="entry name" value="HAM1"/>
    <property type="match status" value="1"/>
</dbReference>
<dbReference type="InterPro" id="IPR002637">
    <property type="entry name" value="RdgB/HAM1"/>
</dbReference>
<keyword evidence="7 10" id="KW-0546">Nucleotide metabolism</keyword>
<dbReference type="GO" id="GO:0017111">
    <property type="term" value="F:ribonucleoside triphosphate phosphatase activity"/>
    <property type="evidence" value="ECO:0007669"/>
    <property type="project" value="InterPro"/>
</dbReference>
<feature type="binding site" evidence="10">
    <location>
        <begin position="8"/>
        <end position="13"/>
    </location>
    <ligand>
        <name>substrate</name>
    </ligand>
</feature>
<dbReference type="GO" id="GO:0009117">
    <property type="term" value="P:nucleotide metabolic process"/>
    <property type="evidence" value="ECO:0007669"/>
    <property type="project" value="UniProtKB-KW"/>
</dbReference>
<dbReference type="Gene3D" id="3.90.950.10">
    <property type="match status" value="1"/>
</dbReference>
<dbReference type="KEGG" id="lsw:GTO87_06210"/>
<keyword evidence="6 10" id="KW-0460">Magnesium</keyword>
<evidence type="ECO:0000256" key="6">
    <source>
        <dbReference type="ARBA" id="ARBA00022842"/>
    </source>
</evidence>